<evidence type="ECO:0000256" key="1">
    <source>
        <dbReference type="ARBA" id="ARBA00006484"/>
    </source>
</evidence>
<reference evidence="4" key="1">
    <citation type="submission" date="2023-01" db="EMBL/GenBank/DDBJ databases">
        <authorList>
            <person name="Piombo E."/>
        </authorList>
    </citation>
    <scope>NUCLEOTIDE SEQUENCE</scope>
</reference>
<dbReference type="GO" id="GO:0048038">
    <property type="term" value="F:quinone binding"/>
    <property type="evidence" value="ECO:0007669"/>
    <property type="project" value="TreeGrafter"/>
</dbReference>
<keyword evidence="3" id="KW-0560">Oxidoreductase</keyword>
<dbReference type="GO" id="GO:0006633">
    <property type="term" value="P:fatty acid biosynthetic process"/>
    <property type="evidence" value="ECO:0007669"/>
    <property type="project" value="TreeGrafter"/>
</dbReference>
<dbReference type="Proteomes" id="UP001160390">
    <property type="component" value="Unassembled WGS sequence"/>
</dbReference>
<protein>
    <submittedName>
        <fullName evidence="4">Uncharacterized protein</fullName>
    </submittedName>
</protein>
<accession>A0AA35PWD7</accession>
<dbReference type="PROSITE" id="PS00061">
    <property type="entry name" value="ADH_SHORT"/>
    <property type="match status" value="1"/>
</dbReference>
<dbReference type="InterPro" id="IPR002347">
    <property type="entry name" value="SDR_fam"/>
</dbReference>
<gene>
    <name evidence="4" type="ORF">CCHLO57077_00010946</name>
</gene>
<organism evidence="4 5">
    <name type="scientific">Clonostachys chloroleuca</name>
    <dbReference type="NCBI Taxonomy" id="1926264"/>
    <lineage>
        <taxon>Eukaryota</taxon>
        <taxon>Fungi</taxon>
        <taxon>Dikarya</taxon>
        <taxon>Ascomycota</taxon>
        <taxon>Pezizomycotina</taxon>
        <taxon>Sordariomycetes</taxon>
        <taxon>Hypocreomycetidae</taxon>
        <taxon>Hypocreales</taxon>
        <taxon>Bionectriaceae</taxon>
        <taxon>Clonostachys</taxon>
    </lineage>
</organism>
<dbReference type="AlphaFoldDB" id="A0AA35PWD7"/>
<dbReference type="SUPFAM" id="SSF51735">
    <property type="entry name" value="NAD(P)-binding Rossmann-fold domains"/>
    <property type="match status" value="1"/>
</dbReference>
<dbReference type="PRINTS" id="PR00080">
    <property type="entry name" value="SDRFAMILY"/>
</dbReference>
<dbReference type="PRINTS" id="PR00081">
    <property type="entry name" value="GDHRDH"/>
</dbReference>
<comment type="caution">
    <text evidence="4">The sequence shown here is derived from an EMBL/GenBank/DDBJ whole genome shotgun (WGS) entry which is preliminary data.</text>
</comment>
<evidence type="ECO:0000313" key="4">
    <source>
        <dbReference type="EMBL" id="CAI6032156.1"/>
    </source>
</evidence>
<dbReference type="EMBL" id="CABFNP030000511">
    <property type="protein sequence ID" value="CAI6032156.1"/>
    <property type="molecule type" value="Genomic_DNA"/>
</dbReference>
<proteinExistence type="inferred from homology"/>
<dbReference type="PANTHER" id="PTHR42760">
    <property type="entry name" value="SHORT-CHAIN DEHYDROGENASES/REDUCTASES FAMILY MEMBER"/>
    <property type="match status" value="1"/>
</dbReference>
<dbReference type="InterPro" id="IPR020904">
    <property type="entry name" value="Sc_DH/Rdtase_CS"/>
</dbReference>
<evidence type="ECO:0000256" key="3">
    <source>
        <dbReference type="ARBA" id="ARBA00023002"/>
    </source>
</evidence>
<keyword evidence="2" id="KW-0521">NADP</keyword>
<dbReference type="InterPro" id="IPR036291">
    <property type="entry name" value="NAD(P)-bd_dom_sf"/>
</dbReference>
<dbReference type="Gene3D" id="3.40.50.720">
    <property type="entry name" value="NAD(P)-binding Rossmann-like Domain"/>
    <property type="match status" value="1"/>
</dbReference>
<keyword evidence="5" id="KW-1185">Reference proteome</keyword>
<comment type="similarity">
    <text evidence="1">Belongs to the short-chain dehydrogenases/reductases (SDR) family.</text>
</comment>
<sequence>MSQLLLEKVIMYVVSKFPIFHSVSLAHQSRITGASQGIGRAIAIECAQHVNRSRTWKPFCLRLVLCEMHENQLQVLYTLALTLPDAGKRLIDLAVSTFGRVDGIVHNAGIAQFIDFGAVTKQQLDKHLSVNFGGPFAITQAVTSQMIAQGFGGSVISIASVTATTGSSQLAHYAATKAAVLGMTVNGGVALGKHGIRFNAVSPGTITTSINEADLGGPKRAAMEGRVPLGRLGVPVDIAKPVVFFLSDMAQYVSGQNLIVDGAATVFYQ</sequence>
<dbReference type="CDD" id="cd05233">
    <property type="entry name" value="SDR_c"/>
    <property type="match status" value="1"/>
</dbReference>
<dbReference type="GO" id="GO:0016616">
    <property type="term" value="F:oxidoreductase activity, acting on the CH-OH group of donors, NAD or NADP as acceptor"/>
    <property type="evidence" value="ECO:0007669"/>
    <property type="project" value="TreeGrafter"/>
</dbReference>
<evidence type="ECO:0000313" key="5">
    <source>
        <dbReference type="Proteomes" id="UP001160390"/>
    </source>
</evidence>
<evidence type="ECO:0000256" key="2">
    <source>
        <dbReference type="ARBA" id="ARBA00022857"/>
    </source>
</evidence>
<dbReference type="PANTHER" id="PTHR42760:SF83">
    <property type="entry name" value="(3R)-3-HYDROXYACYL-COA DEHYDROGENASE"/>
    <property type="match status" value="1"/>
</dbReference>
<dbReference type="Pfam" id="PF13561">
    <property type="entry name" value="adh_short_C2"/>
    <property type="match status" value="1"/>
</dbReference>
<name>A0AA35PWD7_9HYPO</name>